<feature type="domain" description="DUF4340" evidence="2">
    <location>
        <begin position="73"/>
        <end position="250"/>
    </location>
</feature>
<evidence type="ECO:0000256" key="1">
    <source>
        <dbReference type="SAM" id="MobiDB-lite"/>
    </source>
</evidence>
<dbReference type="Proteomes" id="UP000613768">
    <property type="component" value="Unassembled WGS sequence"/>
</dbReference>
<comment type="caution">
    <text evidence="3">The sequence shown here is derived from an EMBL/GenBank/DDBJ whole genome shotgun (WGS) entry which is preliminary data.</text>
</comment>
<protein>
    <submittedName>
        <fullName evidence="3">DUF4340 domain-containing protein</fullName>
    </submittedName>
</protein>
<dbReference type="EMBL" id="JACYTR010000004">
    <property type="protein sequence ID" value="MBD8524682.1"/>
    <property type="molecule type" value="Genomic_DNA"/>
</dbReference>
<keyword evidence="4" id="KW-1185">Reference proteome</keyword>
<accession>A0AAW3ZHS8</accession>
<feature type="compositionally biased region" description="Low complexity" evidence="1">
    <location>
        <begin position="319"/>
        <end position="354"/>
    </location>
</feature>
<gene>
    <name evidence="3" type="ORF">IFO71_02915</name>
</gene>
<dbReference type="InterPro" id="IPR025641">
    <property type="entry name" value="DUF4340"/>
</dbReference>
<proteinExistence type="predicted"/>
<feature type="region of interest" description="Disordered" evidence="1">
    <location>
        <begin position="297"/>
        <end position="362"/>
    </location>
</feature>
<evidence type="ECO:0000259" key="2">
    <source>
        <dbReference type="Pfam" id="PF14238"/>
    </source>
</evidence>
<name>A0AAW3ZHS8_9GAMM</name>
<dbReference type="AlphaFoldDB" id="A0AAW3ZHS8"/>
<evidence type="ECO:0000313" key="3">
    <source>
        <dbReference type="EMBL" id="MBD8524682.1"/>
    </source>
</evidence>
<reference evidence="3 4" key="1">
    <citation type="submission" date="2020-09" db="EMBL/GenBank/DDBJ databases">
        <title>Pseudoxanthomonas sp. CAU 1598 isolated from sand of Yaerae Beach.</title>
        <authorList>
            <person name="Kim W."/>
        </authorList>
    </citation>
    <scope>NUCLEOTIDE SEQUENCE [LARGE SCALE GENOMIC DNA]</scope>
    <source>
        <strain evidence="3 4">CAU 1598</strain>
    </source>
</reference>
<dbReference type="RefSeq" id="WP_192028035.1">
    <property type="nucleotide sequence ID" value="NZ_JACYTR010000004.1"/>
</dbReference>
<organism evidence="3 4">
    <name type="scientific">Pseudomarimonas arenosa</name>
    <dbReference type="NCBI Taxonomy" id="2774145"/>
    <lineage>
        <taxon>Bacteria</taxon>
        <taxon>Pseudomonadati</taxon>
        <taxon>Pseudomonadota</taxon>
        <taxon>Gammaproteobacteria</taxon>
        <taxon>Lysobacterales</taxon>
        <taxon>Lysobacteraceae</taxon>
        <taxon>Pseudomarimonas</taxon>
    </lineage>
</organism>
<dbReference type="Pfam" id="PF14238">
    <property type="entry name" value="DUF4340"/>
    <property type="match status" value="1"/>
</dbReference>
<sequence>MKPRILIGLLVAAVLVICLALWLDAGRKPAAELSMTGPALPGLLERLESIEEVRITRAGDARVATLKRVDGGWQLEEKSYPADADALRRVLLNIAQAKRLEAKTSNPELYSKLGVSDVSKEDAAGVQLELLGGGEPMALIVGSNYSQGTGTYVRTPGEAQSWLIGSNVAVETKTNNWLKKDLLDVQPNRVARVEVTADKDKVEIGRNEDGDFRVLNLPKGREASSDFVADATAGLLQGLRIDDVGAAKADAAVERSAKFELIDGITVELSAHMLENQTWVSLSAALNEEQAVQHISAEQAKQTEAWQAEQTAKAEDEQAAAADGSAEAETGASEAEPVANASDAAVGDAGSAQAPLAVTDPEADRDAKLQALRDEVAAWQALFQGRVFQLPSFKAANLNRKLEDYLKPKE</sequence>
<evidence type="ECO:0000313" key="4">
    <source>
        <dbReference type="Proteomes" id="UP000613768"/>
    </source>
</evidence>